<comment type="caution">
    <text evidence="4">The sequence shown here is derived from an EMBL/GenBank/DDBJ whole genome shotgun (WGS) entry which is preliminary data.</text>
</comment>
<dbReference type="CDD" id="cd06577">
    <property type="entry name" value="PASTA_pknB"/>
    <property type="match status" value="1"/>
</dbReference>
<protein>
    <recommendedName>
        <fullName evidence="3">PASTA domain-containing protein</fullName>
    </recommendedName>
</protein>
<dbReference type="EMBL" id="LLZH01000306">
    <property type="protein sequence ID" value="KUL26470.1"/>
    <property type="molecule type" value="Genomic_DNA"/>
</dbReference>
<gene>
    <name evidence="4" type="ORF">ADL15_37900</name>
</gene>
<keyword evidence="2" id="KW-0812">Transmembrane</keyword>
<feature type="compositionally biased region" description="Basic and acidic residues" evidence="1">
    <location>
        <begin position="1"/>
        <end position="20"/>
    </location>
</feature>
<keyword evidence="2" id="KW-1133">Transmembrane helix</keyword>
<evidence type="ECO:0000256" key="2">
    <source>
        <dbReference type="SAM" id="Phobius"/>
    </source>
</evidence>
<dbReference type="Gene3D" id="3.30.10.20">
    <property type="match status" value="1"/>
</dbReference>
<reference evidence="4 5" key="1">
    <citation type="submission" date="2015-10" db="EMBL/GenBank/DDBJ databases">
        <authorList>
            <person name="Gilbert D.G."/>
        </authorList>
    </citation>
    <scope>NUCLEOTIDE SEQUENCE [LARGE SCALE GENOMIC DNA]</scope>
    <source>
        <strain evidence="4 5">NRRL B-16712</strain>
    </source>
</reference>
<organism evidence="4 5">
    <name type="scientific">Actinoplanes awajinensis subsp. mycoplanecinus</name>
    <dbReference type="NCBI Taxonomy" id="135947"/>
    <lineage>
        <taxon>Bacteria</taxon>
        <taxon>Bacillati</taxon>
        <taxon>Actinomycetota</taxon>
        <taxon>Actinomycetes</taxon>
        <taxon>Micromonosporales</taxon>
        <taxon>Micromonosporaceae</taxon>
        <taxon>Actinoplanes</taxon>
    </lineage>
</organism>
<evidence type="ECO:0000259" key="3">
    <source>
        <dbReference type="PROSITE" id="PS51178"/>
    </source>
</evidence>
<feature type="domain" description="PASTA" evidence="3">
    <location>
        <begin position="181"/>
        <end position="246"/>
    </location>
</feature>
<dbReference type="AlphaFoldDB" id="A0A117MN42"/>
<feature type="region of interest" description="Disordered" evidence="1">
    <location>
        <begin position="140"/>
        <end position="184"/>
    </location>
</feature>
<feature type="region of interest" description="Disordered" evidence="1">
    <location>
        <begin position="248"/>
        <end position="270"/>
    </location>
</feature>
<evidence type="ECO:0000313" key="4">
    <source>
        <dbReference type="EMBL" id="KUL26470.1"/>
    </source>
</evidence>
<keyword evidence="5" id="KW-1185">Reference proteome</keyword>
<keyword evidence="2" id="KW-0472">Membrane</keyword>
<dbReference type="Proteomes" id="UP000053244">
    <property type="component" value="Unassembled WGS sequence"/>
</dbReference>
<proteinExistence type="predicted"/>
<feature type="compositionally biased region" description="Low complexity" evidence="1">
    <location>
        <begin position="249"/>
        <end position="262"/>
    </location>
</feature>
<feature type="compositionally biased region" description="Polar residues" evidence="1">
    <location>
        <begin position="35"/>
        <end position="52"/>
    </location>
</feature>
<dbReference type="PROSITE" id="PS51178">
    <property type="entry name" value="PASTA"/>
    <property type="match status" value="1"/>
</dbReference>
<dbReference type="InterPro" id="IPR005543">
    <property type="entry name" value="PASTA_dom"/>
</dbReference>
<feature type="compositionally biased region" description="Low complexity" evidence="1">
    <location>
        <begin position="148"/>
        <end position="184"/>
    </location>
</feature>
<accession>A0A117MN42</accession>
<evidence type="ECO:0000313" key="5">
    <source>
        <dbReference type="Proteomes" id="UP000053244"/>
    </source>
</evidence>
<dbReference type="RefSeq" id="WP_067701904.1">
    <property type="nucleotide sequence ID" value="NZ_LLZH01000306.1"/>
</dbReference>
<dbReference type="Pfam" id="PF03793">
    <property type="entry name" value="PASTA"/>
    <property type="match status" value="1"/>
</dbReference>
<evidence type="ECO:0000256" key="1">
    <source>
        <dbReference type="SAM" id="MobiDB-lite"/>
    </source>
</evidence>
<sequence>MPDERQPGRDGQEPRPDETRPMPAVDDTVAEVPQASRNQPSGGPRSGDTSAAETRPMAAAGDWDPDPRGADDSAWTGRAAVRAPRPEQAAATGGDWATIAPEEEPPGRWWMPIVFGIVGLTLVALLAYGIYVIVQNSGAEVDTPQPTPAQTTTTQTAETTPPTTAPTTEPPVSTVPTTEPTSTEAAVPALRGMPLADAKAALDRTGLGYRVIYRVSDAEPGTVIDSDPVEGQLVPPDTRITLVVAAEQTGEPASTTTAPAGGASAGPGED</sequence>
<dbReference type="SMART" id="SM00740">
    <property type="entry name" value="PASTA"/>
    <property type="match status" value="1"/>
</dbReference>
<name>A0A117MN42_9ACTN</name>
<feature type="transmembrane region" description="Helical" evidence="2">
    <location>
        <begin position="109"/>
        <end position="134"/>
    </location>
</feature>
<feature type="region of interest" description="Disordered" evidence="1">
    <location>
        <begin position="1"/>
        <end position="102"/>
    </location>
</feature>